<dbReference type="Proteomes" id="UP000585721">
    <property type="component" value="Unassembled WGS sequence"/>
</dbReference>
<dbReference type="Pfam" id="PF05973">
    <property type="entry name" value="Gp49"/>
    <property type="match status" value="1"/>
</dbReference>
<gene>
    <name evidence="1" type="ORF">HNR75_000368</name>
</gene>
<dbReference type="InterPro" id="IPR009241">
    <property type="entry name" value="HigB-like"/>
</dbReference>
<proteinExistence type="predicted"/>
<protein>
    <recommendedName>
        <fullName evidence="3">Addiction module toxin RelE</fullName>
    </recommendedName>
</protein>
<dbReference type="AlphaFoldDB" id="A0A841GLY3"/>
<sequence>MWTVVTVERFDEWFLNLDESEQKSILTGVFKLQELGPMLGRPDVDTLAGTKKVKNLKELRVQHSGKPYRIFFAFDPLRQAVMLCGGDKTGNKRFYETMLPIAEQEFLDHLDTLR</sequence>
<comment type="caution">
    <text evidence="1">The sequence shown here is derived from an EMBL/GenBank/DDBJ whole genome shotgun (WGS) entry which is preliminary data.</text>
</comment>
<keyword evidence="2" id="KW-1185">Reference proteome</keyword>
<evidence type="ECO:0008006" key="3">
    <source>
        <dbReference type="Google" id="ProtNLM"/>
    </source>
</evidence>
<reference evidence="1 2" key="1">
    <citation type="submission" date="2020-08" db="EMBL/GenBank/DDBJ databases">
        <title>Genomic Encyclopedia of Type Strains, Phase IV (KMG-IV): sequencing the most valuable type-strain genomes for metagenomic binning, comparative biology and taxonomic classification.</title>
        <authorList>
            <person name="Goeker M."/>
        </authorList>
    </citation>
    <scope>NUCLEOTIDE SEQUENCE [LARGE SCALE GENOMIC DNA]</scope>
    <source>
        <strain evidence="1 2">DSM 22975</strain>
    </source>
</reference>
<evidence type="ECO:0000313" key="1">
    <source>
        <dbReference type="EMBL" id="MBB6054503.1"/>
    </source>
</evidence>
<organism evidence="1 2">
    <name type="scientific">Tolumonas osonensis</name>
    <dbReference type="NCBI Taxonomy" id="675874"/>
    <lineage>
        <taxon>Bacteria</taxon>
        <taxon>Pseudomonadati</taxon>
        <taxon>Pseudomonadota</taxon>
        <taxon>Gammaproteobacteria</taxon>
        <taxon>Aeromonadales</taxon>
        <taxon>Aeromonadaceae</taxon>
        <taxon>Tolumonas</taxon>
    </lineage>
</organism>
<accession>A0A841GLY3</accession>
<name>A0A841GLY3_9GAMM</name>
<dbReference type="EMBL" id="JACHGR010000001">
    <property type="protein sequence ID" value="MBB6054503.1"/>
    <property type="molecule type" value="Genomic_DNA"/>
</dbReference>
<evidence type="ECO:0000313" key="2">
    <source>
        <dbReference type="Proteomes" id="UP000585721"/>
    </source>
</evidence>
<dbReference type="RefSeq" id="WP_188025300.1">
    <property type="nucleotide sequence ID" value="NZ_JACHGR010000001.1"/>
</dbReference>